<keyword evidence="2" id="KW-1185">Reference proteome</keyword>
<dbReference type="Gene3D" id="4.10.60.10">
    <property type="entry name" value="Zinc finger, CCHC-type"/>
    <property type="match status" value="1"/>
</dbReference>
<dbReference type="PANTHER" id="PTHR19963:SF30">
    <property type="entry name" value="ENDONUCLEASE_EXONUCLEASE_PHOSPHATASE DOMAIN-CONTAINING PROTEIN"/>
    <property type="match status" value="1"/>
</dbReference>
<dbReference type="PANTHER" id="PTHR19963">
    <property type="entry name" value="CCHC-TYPE DOMAIN-CONTAINING PROTEIN"/>
    <property type="match status" value="1"/>
</dbReference>
<protein>
    <submittedName>
        <fullName evidence="1">Ac transposable element-derived 4</fullName>
    </submittedName>
</protein>
<dbReference type="Proteomes" id="UP001152795">
    <property type="component" value="Unassembled WGS sequence"/>
</dbReference>
<organism evidence="1 2">
    <name type="scientific">Paramuricea clavata</name>
    <name type="common">Red gorgonian</name>
    <name type="synonym">Violescent sea-whip</name>
    <dbReference type="NCBI Taxonomy" id="317549"/>
    <lineage>
        <taxon>Eukaryota</taxon>
        <taxon>Metazoa</taxon>
        <taxon>Cnidaria</taxon>
        <taxon>Anthozoa</taxon>
        <taxon>Octocorallia</taxon>
        <taxon>Malacalcyonacea</taxon>
        <taxon>Plexauridae</taxon>
        <taxon>Paramuricea</taxon>
    </lineage>
</organism>
<dbReference type="GO" id="GO:0008270">
    <property type="term" value="F:zinc ion binding"/>
    <property type="evidence" value="ECO:0007669"/>
    <property type="project" value="InterPro"/>
</dbReference>
<reference evidence="1" key="1">
    <citation type="submission" date="2020-04" db="EMBL/GenBank/DDBJ databases">
        <authorList>
            <person name="Alioto T."/>
            <person name="Alioto T."/>
            <person name="Gomez Garrido J."/>
        </authorList>
    </citation>
    <scope>NUCLEOTIDE SEQUENCE</scope>
    <source>
        <strain evidence="1">A484AB</strain>
    </source>
</reference>
<dbReference type="EMBL" id="CACRXK020003828">
    <property type="protein sequence ID" value="CAB4000399.1"/>
    <property type="molecule type" value="Genomic_DNA"/>
</dbReference>
<dbReference type="SMART" id="SM00343">
    <property type="entry name" value="ZnF_C2HC"/>
    <property type="match status" value="2"/>
</dbReference>
<comment type="caution">
    <text evidence="1">The sequence shown here is derived from an EMBL/GenBank/DDBJ whole genome shotgun (WGS) entry which is preliminary data.</text>
</comment>
<name>A0A7D9IA85_PARCT</name>
<evidence type="ECO:0000313" key="1">
    <source>
        <dbReference type="EMBL" id="CAB4000399.1"/>
    </source>
</evidence>
<gene>
    <name evidence="1" type="ORF">PACLA_8A040596</name>
</gene>
<dbReference type="OrthoDB" id="427960at2759"/>
<sequence length="285" mass="32513">MTTSILPSKFERGDLTTWLREYDACAEANEWDAAAKIKKLPAFLRGEAASHFYSLNQDSRKTYADATKALKEAMCPPACKEVLYAEFEARLLTPGEDPAVCKWELEQILTKAEPNIDTRAKTALLTRQFMKGLPKHIRLKLLESDPTPDLPKMAVSFVQRYRAIQDYTDRDSDIRSAGVASEKSGNDMASLVALVSDIAVRQKNLEEKLSKTERDRKPEPTQNRSNKKCFVCKRMGHIARDCWYNDQRQNQSQTTDYSNRCYECQGYGHFAKDCANHLNSKRAIR</sequence>
<dbReference type="SUPFAM" id="SSF57756">
    <property type="entry name" value="Retrovirus zinc finger-like domains"/>
    <property type="match status" value="1"/>
</dbReference>
<dbReference type="InterPro" id="IPR001878">
    <property type="entry name" value="Znf_CCHC"/>
</dbReference>
<dbReference type="PROSITE" id="PS50158">
    <property type="entry name" value="ZF_CCHC"/>
    <property type="match status" value="2"/>
</dbReference>
<dbReference type="Pfam" id="PF00098">
    <property type="entry name" value="zf-CCHC"/>
    <property type="match status" value="2"/>
</dbReference>
<proteinExistence type="predicted"/>
<evidence type="ECO:0000313" key="2">
    <source>
        <dbReference type="Proteomes" id="UP001152795"/>
    </source>
</evidence>
<dbReference type="GO" id="GO:0003676">
    <property type="term" value="F:nucleic acid binding"/>
    <property type="evidence" value="ECO:0007669"/>
    <property type="project" value="InterPro"/>
</dbReference>
<dbReference type="InterPro" id="IPR036875">
    <property type="entry name" value="Znf_CCHC_sf"/>
</dbReference>
<accession>A0A7D9IA85</accession>
<dbReference type="AlphaFoldDB" id="A0A7D9IA85"/>